<dbReference type="GO" id="GO:0008061">
    <property type="term" value="F:chitin binding"/>
    <property type="evidence" value="ECO:0007669"/>
    <property type="project" value="InterPro"/>
</dbReference>
<dbReference type="GO" id="GO:0005576">
    <property type="term" value="C:extracellular region"/>
    <property type="evidence" value="ECO:0007669"/>
    <property type="project" value="TreeGrafter"/>
</dbReference>
<dbReference type="PROSITE" id="PS51910">
    <property type="entry name" value="GH18_2"/>
    <property type="match status" value="1"/>
</dbReference>
<dbReference type="SUPFAM" id="SSF51445">
    <property type="entry name" value="(Trans)glycosidases"/>
    <property type="match status" value="1"/>
</dbReference>
<dbReference type="InterPro" id="IPR017853">
    <property type="entry name" value="GH"/>
</dbReference>
<dbReference type="InterPro" id="IPR001223">
    <property type="entry name" value="Glyco_hydro18_cat"/>
</dbReference>
<gene>
    <name evidence="4" type="ORF">E0Z10_g7319</name>
</gene>
<dbReference type="InterPro" id="IPR011583">
    <property type="entry name" value="Chitinase_II/V-like_cat"/>
</dbReference>
<evidence type="ECO:0000256" key="1">
    <source>
        <dbReference type="ARBA" id="ARBA00012729"/>
    </source>
</evidence>
<feature type="domain" description="GH18" evidence="3">
    <location>
        <begin position="22"/>
        <end position="334"/>
    </location>
</feature>
<evidence type="ECO:0000256" key="2">
    <source>
        <dbReference type="SAM" id="SignalP"/>
    </source>
</evidence>
<accession>A0A4Z0YVE6</accession>
<evidence type="ECO:0000313" key="5">
    <source>
        <dbReference type="Proteomes" id="UP000297716"/>
    </source>
</evidence>
<dbReference type="InterPro" id="IPR050314">
    <property type="entry name" value="Glycosyl_Hydrlase_18"/>
</dbReference>
<evidence type="ECO:0000259" key="3">
    <source>
        <dbReference type="PROSITE" id="PS51910"/>
    </source>
</evidence>
<keyword evidence="2" id="KW-0732">Signal</keyword>
<dbReference type="EC" id="3.2.1.14" evidence="1"/>
<dbReference type="PANTHER" id="PTHR11177">
    <property type="entry name" value="CHITINASE"/>
    <property type="match status" value="1"/>
</dbReference>
<name>A0A4Z0YVE6_9PEZI</name>
<dbReference type="SMART" id="SM00636">
    <property type="entry name" value="Glyco_18"/>
    <property type="match status" value="1"/>
</dbReference>
<dbReference type="GO" id="GO:0006032">
    <property type="term" value="P:chitin catabolic process"/>
    <property type="evidence" value="ECO:0007669"/>
    <property type="project" value="TreeGrafter"/>
</dbReference>
<dbReference type="PANTHER" id="PTHR11177:SF337">
    <property type="entry name" value="CHITINASE"/>
    <property type="match status" value="1"/>
</dbReference>
<dbReference type="GO" id="GO:0005975">
    <property type="term" value="P:carbohydrate metabolic process"/>
    <property type="evidence" value="ECO:0007669"/>
    <property type="project" value="InterPro"/>
</dbReference>
<keyword evidence="5" id="KW-1185">Reference proteome</keyword>
<dbReference type="Proteomes" id="UP000297716">
    <property type="component" value="Unassembled WGS sequence"/>
</dbReference>
<feature type="signal peptide" evidence="2">
    <location>
        <begin position="1"/>
        <end position="21"/>
    </location>
</feature>
<dbReference type="OrthoDB" id="73875at2759"/>
<dbReference type="Pfam" id="PF00704">
    <property type="entry name" value="Glyco_hydro_18"/>
    <property type="match status" value="1"/>
</dbReference>
<comment type="caution">
    <text evidence="4">The sequence shown here is derived from an EMBL/GenBank/DDBJ whole genome shotgun (WGS) entry which is preliminary data.</text>
</comment>
<sequence length="334" mass="36496">MYFLRRLAWVNVLAFITLGHAFRDVMYIDEVHSEIPTNLSITTGITHVIMAFVDPKNFSSVDFLPSPPLMPVKDVRTHFDNGTKVGIALGGWGPYSSSFSLVSTEANRTTFATNLADWVEKQGYDFVDIDWEYPGGNGAEKSFDAKAEIDNLPLLLGAIKEKLKNGAFISLALAGVPDGMKAFNTAEQSKSTWDNIDFTTVMAYDFVNRASNNTGHHTDVESSRLAVQRYIDLGLPAEKINLGFAFYAKYFEVSDACTKCLLPDGCSLVPAQGANGMDTFKSGVITFESRNIDPPAPPATLQESPNGTCGYNNASLDGVETKWHIVSLAARSVH</sequence>
<dbReference type="EMBL" id="SKBN01000168">
    <property type="protein sequence ID" value="TGJ81436.1"/>
    <property type="molecule type" value="Genomic_DNA"/>
</dbReference>
<organism evidence="4 5">
    <name type="scientific">Xylaria hypoxylon</name>
    <dbReference type="NCBI Taxonomy" id="37992"/>
    <lineage>
        <taxon>Eukaryota</taxon>
        <taxon>Fungi</taxon>
        <taxon>Dikarya</taxon>
        <taxon>Ascomycota</taxon>
        <taxon>Pezizomycotina</taxon>
        <taxon>Sordariomycetes</taxon>
        <taxon>Xylariomycetidae</taxon>
        <taxon>Xylariales</taxon>
        <taxon>Xylariaceae</taxon>
        <taxon>Xylaria</taxon>
    </lineage>
</organism>
<dbReference type="Gene3D" id="3.20.20.80">
    <property type="entry name" value="Glycosidases"/>
    <property type="match status" value="1"/>
</dbReference>
<feature type="chain" id="PRO_5021197253" description="chitinase" evidence="2">
    <location>
        <begin position="22"/>
        <end position="334"/>
    </location>
</feature>
<dbReference type="AlphaFoldDB" id="A0A4Z0YVE6"/>
<protein>
    <recommendedName>
        <fullName evidence="1">chitinase</fullName>
        <ecNumber evidence="1">3.2.1.14</ecNumber>
    </recommendedName>
</protein>
<reference evidence="4 5" key="1">
    <citation type="submission" date="2019-03" db="EMBL/GenBank/DDBJ databases">
        <title>Draft genome sequence of Xylaria hypoxylon DSM 108379, a ubiquitous saprotrophic-parasitic fungi on hardwood.</title>
        <authorList>
            <person name="Buettner E."/>
            <person name="Leonhardt S."/>
            <person name="Gebauer A.M."/>
            <person name="Liers C."/>
            <person name="Hofrichter M."/>
            <person name="Kellner H."/>
        </authorList>
    </citation>
    <scope>NUCLEOTIDE SEQUENCE [LARGE SCALE GENOMIC DNA]</scope>
    <source>
        <strain evidence="4 5">DSM 108379</strain>
    </source>
</reference>
<proteinExistence type="predicted"/>
<dbReference type="STRING" id="37992.A0A4Z0YVE6"/>
<dbReference type="GO" id="GO:0008843">
    <property type="term" value="F:endochitinase activity"/>
    <property type="evidence" value="ECO:0007669"/>
    <property type="project" value="UniProtKB-EC"/>
</dbReference>
<evidence type="ECO:0000313" key="4">
    <source>
        <dbReference type="EMBL" id="TGJ81436.1"/>
    </source>
</evidence>